<reference evidence="2 3" key="1">
    <citation type="submission" date="2024-09" db="EMBL/GenBank/DDBJ databases">
        <authorList>
            <person name="Sun Q."/>
            <person name="Mori K."/>
        </authorList>
    </citation>
    <scope>NUCLEOTIDE SEQUENCE [LARGE SCALE GENOMIC DNA]</scope>
    <source>
        <strain evidence="2 3">CCM 7609</strain>
    </source>
</reference>
<dbReference type="Proteomes" id="UP001589575">
    <property type="component" value="Unassembled WGS sequence"/>
</dbReference>
<feature type="region of interest" description="Disordered" evidence="1">
    <location>
        <begin position="17"/>
        <end position="70"/>
    </location>
</feature>
<dbReference type="EMBL" id="JBHMFI010000001">
    <property type="protein sequence ID" value="MFB9070210.1"/>
    <property type="molecule type" value="Genomic_DNA"/>
</dbReference>
<gene>
    <name evidence="2" type="ORF">ACFFX0_02990</name>
</gene>
<evidence type="ECO:0000313" key="3">
    <source>
        <dbReference type="Proteomes" id="UP001589575"/>
    </source>
</evidence>
<protein>
    <submittedName>
        <fullName evidence="2">Uncharacterized protein</fullName>
    </submittedName>
</protein>
<feature type="compositionally biased region" description="Basic residues" evidence="1">
    <location>
        <begin position="45"/>
        <end position="70"/>
    </location>
</feature>
<feature type="compositionally biased region" description="Basic residues" evidence="1">
    <location>
        <begin position="24"/>
        <end position="38"/>
    </location>
</feature>
<name>A0ABV5FU94_9MICC</name>
<evidence type="ECO:0000313" key="2">
    <source>
        <dbReference type="EMBL" id="MFB9070210.1"/>
    </source>
</evidence>
<accession>A0ABV5FU94</accession>
<sequence>MQTSSPRCYSFWGETEVGRQRTVPGRRRLRPGTRRHGIRPIAGRRSVHWHRPARRRSRAAGERRRRPGSG</sequence>
<keyword evidence="3" id="KW-1185">Reference proteome</keyword>
<evidence type="ECO:0000256" key="1">
    <source>
        <dbReference type="SAM" id="MobiDB-lite"/>
    </source>
</evidence>
<comment type="caution">
    <text evidence="2">The sequence shown here is derived from an EMBL/GenBank/DDBJ whole genome shotgun (WGS) entry which is preliminary data.</text>
</comment>
<proteinExistence type="predicted"/>
<organism evidence="2 3">
    <name type="scientific">Citricoccus parietis</name>
    <dbReference type="NCBI Taxonomy" id="592307"/>
    <lineage>
        <taxon>Bacteria</taxon>
        <taxon>Bacillati</taxon>
        <taxon>Actinomycetota</taxon>
        <taxon>Actinomycetes</taxon>
        <taxon>Micrococcales</taxon>
        <taxon>Micrococcaceae</taxon>
        <taxon>Citricoccus</taxon>
    </lineage>
</organism>